<gene>
    <name evidence="2" type="ORF">MOC_2163</name>
</gene>
<sequence>MPRSSCEPDGSFNQQTQAPRGQVPVGRSQEEAPIEPVLRRAGIRTSAVPDRPPPARPSGAGRALDAPD</sequence>
<evidence type="ECO:0000313" key="3">
    <source>
        <dbReference type="Proteomes" id="UP000029492"/>
    </source>
</evidence>
<dbReference type="AlphaFoldDB" id="A0A089NVS3"/>
<dbReference type="EMBL" id="CP003811">
    <property type="protein sequence ID" value="AIQ89918.1"/>
    <property type="molecule type" value="Genomic_DNA"/>
</dbReference>
<feature type="region of interest" description="Disordered" evidence="1">
    <location>
        <begin position="1"/>
        <end position="68"/>
    </location>
</feature>
<name>A0A089NVS3_9HYPH</name>
<keyword evidence="3" id="KW-1185">Reference proteome</keyword>
<dbReference type="Proteomes" id="UP000029492">
    <property type="component" value="Chromosome"/>
</dbReference>
<accession>A0A089NVS3</accession>
<evidence type="ECO:0000313" key="2">
    <source>
        <dbReference type="EMBL" id="AIQ89918.1"/>
    </source>
</evidence>
<organism evidence="2 3">
    <name type="scientific">Methylobacterium oryzae CBMB20</name>
    <dbReference type="NCBI Taxonomy" id="693986"/>
    <lineage>
        <taxon>Bacteria</taxon>
        <taxon>Pseudomonadati</taxon>
        <taxon>Pseudomonadota</taxon>
        <taxon>Alphaproteobacteria</taxon>
        <taxon>Hyphomicrobiales</taxon>
        <taxon>Methylobacteriaceae</taxon>
        <taxon>Methylobacterium</taxon>
    </lineage>
</organism>
<reference evidence="2 3" key="1">
    <citation type="journal article" date="2014" name="PLoS ONE">
        <title>Genome Information of Methylobacterium oryzae, a Plant-Probiotic Methylotroph in the Phyllosphere.</title>
        <authorList>
            <person name="Kwak M.J."/>
            <person name="Jeong H."/>
            <person name="Madhaiyan M."/>
            <person name="Lee Y."/>
            <person name="Sa T.M."/>
            <person name="Oh T.K."/>
            <person name="Kim J.F."/>
        </authorList>
    </citation>
    <scope>NUCLEOTIDE SEQUENCE [LARGE SCALE GENOMIC DNA]</scope>
    <source>
        <strain evidence="2 3">CBMB20</strain>
    </source>
</reference>
<dbReference type="KEGG" id="mor:MOC_2163"/>
<proteinExistence type="predicted"/>
<dbReference type="HOGENOM" id="CLU_2789174_0_0_5"/>
<feature type="compositionally biased region" description="Low complexity" evidence="1">
    <location>
        <begin position="57"/>
        <end position="68"/>
    </location>
</feature>
<protein>
    <submittedName>
        <fullName evidence="2">Protein of unassigned function</fullName>
    </submittedName>
</protein>
<evidence type="ECO:0000256" key="1">
    <source>
        <dbReference type="SAM" id="MobiDB-lite"/>
    </source>
</evidence>